<dbReference type="Pfam" id="PF19995">
    <property type="entry name" value="iSTAND"/>
    <property type="match status" value="1"/>
</dbReference>
<protein>
    <recommendedName>
        <fullName evidence="1">Inactive STAND domain-containing protein</fullName>
    </recommendedName>
</protein>
<accession>A0A1V1NXR8</accession>
<evidence type="ECO:0000313" key="3">
    <source>
        <dbReference type="Proteomes" id="UP000189670"/>
    </source>
</evidence>
<evidence type="ECO:0000259" key="1">
    <source>
        <dbReference type="Pfam" id="PF19995"/>
    </source>
</evidence>
<feature type="domain" description="Inactive STAND" evidence="1">
    <location>
        <begin position="128"/>
        <end position="293"/>
    </location>
</feature>
<sequence length="409" mass="48599">MLKCDIVVIVFKKKVGPFTREEFDQAYAHLKENGRPHLFVFFWSTQIDWNEYDDYQGVKELQKEIEAHEQIYKTFSSMSDLENLLMKQLDRVIPEIAKTIPDIPPTDQQLNIDQSQAPIATIGDDINLYCNRITHVGEFLFTYKKQRDDCGNMPQFYFVYGCKDECPESLFLRLRDIELRDHFKPQVPPRFDPIDEWPRSNSSFEARKDVLLKSLFKTLTGDYQSFENNKFKLTDLYQSNAIKDYRNNVIVVPHFLSFDQWDQKLMEWYIKDYWDSFSCSLPDAPHFMLFFIITCIPKKNFLFSVNEPKHVQKKLKKFSSQLSAVNCPIYLFDPLHKIDKSEVAPLFRKQFKFNTHEINKHIDDLFKDQELMNMSDIEKYLLRLKQTIKKPVHIDVQAEINKGNQLYSQ</sequence>
<dbReference type="EMBL" id="ATBP01001419">
    <property type="protein sequence ID" value="ETR67363.1"/>
    <property type="molecule type" value="Genomic_DNA"/>
</dbReference>
<comment type="caution">
    <text evidence="2">The sequence shown here is derived from an EMBL/GenBank/DDBJ whole genome shotgun (WGS) entry which is preliminary data.</text>
</comment>
<organism evidence="2 3">
    <name type="scientific">Candidatus Magnetoglobus multicellularis str. Araruama</name>
    <dbReference type="NCBI Taxonomy" id="890399"/>
    <lineage>
        <taxon>Bacteria</taxon>
        <taxon>Pseudomonadati</taxon>
        <taxon>Thermodesulfobacteriota</taxon>
        <taxon>Desulfobacteria</taxon>
        <taxon>Desulfobacterales</taxon>
        <taxon>Desulfobacteraceae</taxon>
        <taxon>Candidatus Magnetoglobus</taxon>
    </lineage>
</organism>
<proteinExistence type="predicted"/>
<name>A0A1V1NXR8_9BACT</name>
<dbReference type="InterPro" id="IPR045475">
    <property type="entry name" value="iSTAND"/>
</dbReference>
<gene>
    <name evidence="2" type="ORF">OMM_05176</name>
</gene>
<reference evidence="3" key="1">
    <citation type="submission" date="2012-11" db="EMBL/GenBank/DDBJ databases">
        <authorList>
            <person name="Lucero-Rivera Y.E."/>
            <person name="Tovar-Ramirez D."/>
        </authorList>
    </citation>
    <scope>NUCLEOTIDE SEQUENCE [LARGE SCALE GENOMIC DNA]</scope>
    <source>
        <strain evidence="3">Araruama</strain>
    </source>
</reference>
<dbReference type="Proteomes" id="UP000189670">
    <property type="component" value="Unassembled WGS sequence"/>
</dbReference>
<evidence type="ECO:0000313" key="2">
    <source>
        <dbReference type="EMBL" id="ETR67363.1"/>
    </source>
</evidence>
<dbReference type="AlphaFoldDB" id="A0A1V1NXR8"/>